<comment type="caution">
    <text evidence="2">The sequence shown here is derived from an EMBL/GenBank/DDBJ whole genome shotgun (WGS) entry which is preliminary data.</text>
</comment>
<keyword evidence="3" id="KW-1185">Reference proteome</keyword>
<protein>
    <submittedName>
        <fullName evidence="2">Reverse transcriptase zinc-binding domain-containing protein</fullName>
    </submittedName>
</protein>
<evidence type="ECO:0000259" key="1">
    <source>
        <dbReference type="Pfam" id="PF13966"/>
    </source>
</evidence>
<evidence type="ECO:0000313" key="2">
    <source>
        <dbReference type="EMBL" id="PWA41366.1"/>
    </source>
</evidence>
<feature type="domain" description="Reverse transcriptase zinc-binding" evidence="1">
    <location>
        <begin position="158"/>
        <end position="239"/>
    </location>
</feature>
<accession>A0A2U1KX79</accession>
<name>A0A2U1KX79_ARTAN</name>
<keyword evidence="2" id="KW-0548">Nucleotidyltransferase</keyword>
<keyword evidence="2" id="KW-0808">Transferase</keyword>
<dbReference type="InterPro" id="IPR026960">
    <property type="entry name" value="RVT-Znf"/>
</dbReference>
<proteinExistence type="predicted"/>
<dbReference type="EMBL" id="PKPP01013126">
    <property type="protein sequence ID" value="PWA41366.1"/>
    <property type="molecule type" value="Genomic_DNA"/>
</dbReference>
<keyword evidence="2" id="KW-0695">RNA-directed DNA polymerase</keyword>
<dbReference type="OrthoDB" id="1748554at2759"/>
<dbReference type="Pfam" id="PF13966">
    <property type="entry name" value="zf-RVT"/>
    <property type="match status" value="1"/>
</dbReference>
<evidence type="ECO:0000313" key="3">
    <source>
        <dbReference type="Proteomes" id="UP000245207"/>
    </source>
</evidence>
<dbReference type="PANTHER" id="PTHR36617">
    <property type="entry name" value="PROTEIN, PUTATIVE-RELATED"/>
    <property type="match status" value="1"/>
</dbReference>
<dbReference type="GO" id="GO:0003964">
    <property type="term" value="F:RNA-directed DNA polymerase activity"/>
    <property type="evidence" value="ECO:0007669"/>
    <property type="project" value="UniProtKB-KW"/>
</dbReference>
<dbReference type="AlphaFoldDB" id="A0A2U1KX79"/>
<organism evidence="2 3">
    <name type="scientific">Artemisia annua</name>
    <name type="common">Sweet wormwood</name>
    <dbReference type="NCBI Taxonomy" id="35608"/>
    <lineage>
        <taxon>Eukaryota</taxon>
        <taxon>Viridiplantae</taxon>
        <taxon>Streptophyta</taxon>
        <taxon>Embryophyta</taxon>
        <taxon>Tracheophyta</taxon>
        <taxon>Spermatophyta</taxon>
        <taxon>Magnoliopsida</taxon>
        <taxon>eudicotyledons</taxon>
        <taxon>Gunneridae</taxon>
        <taxon>Pentapetalae</taxon>
        <taxon>asterids</taxon>
        <taxon>campanulids</taxon>
        <taxon>Asterales</taxon>
        <taxon>Asteraceae</taxon>
        <taxon>Asteroideae</taxon>
        <taxon>Anthemideae</taxon>
        <taxon>Artemisiinae</taxon>
        <taxon>Artemisia</taxon>
    </lineage>
</organism>
<dbReference type="PANTHER" id="PTHR36617:SF15">
    <property type="entry name" value="REVERSE TRANSCRIPTASE ZINC-BINDING DOMAIN-CONTAINING PROTEIN"/>
    <property type="match status" value="1"/>
</dbReference>
<reference evidence="2 3" key="1">
    <citation type="journal article" date="2018" name="Mol. Plant">
        <title>The genome of Artemisia annua provides insight into the evolution of Asteraceae family and artemisinin biosynthesis.</title>
        <authorList>
            <person name="Shen Q."/>
            <person name="Zhang L."/>
            <person name="Liao Z."/>
            <person name="Wang S."/>
            <person name="Yan T."/>
            <person name="Shi P."/>
            <person name="Liu M."/>
            <person name="Fu X."/>
            <person name="Pan Q."/>
            <person name="Wang Y."/>
            <person name="Lv Z."/>
            <person name="Lu X."/>
            <person name="Zhang F."/>
            <person name="Jiang W."/>
            <person name="Ma Y."/>
            <person name="Chen M."/>
            <person name="Hao X."/>
            <person name="Li L."/>
            <person name="Tang Y."/>
            <person name="Lv G."/>
            <person name="Zhou Y."/>
            <person name="Sun X."/>
            <person name="Brodelius P.E."/>
            <person name="Rose J.K.C."/>
            <person name="Tang K."/>
        </authorList>
    </citation>
    <scope>NUCLEOTIDE SEQUENCE [LARGE SCALE GENOMIC DNA]</scope>
    <source>
        <strain evidence="3">cv. Huhao1</strain>
        <tissue evidence="2">Leaf</tissue>
    </source>
</reference>
<gene>
    <name evidence="2" type="ORF">CTI12_AA552690</name>
</gene>
<dbReference type="Proteomes" id="UP000245207">
    <property type="component" value="Unassembled WGS sequence"/>
</dbReference>
<sequence>MAKWWWRYKTEKGSVWRNVVDATHFNQNSWGYLPIKKGISGSWNMINKLEKEFATRNLNIRSLIKGSCGNGLDIRFWVDWWVGDGPLMECYPALFALEKQKSVLVAERLTVWDWRRSPISVQELVELQGCSTLVSTTVLLPTVDKWSWPSSPDGPFSVSQCRNLLAKYAVPFYPFSWFKWVPRKVSVFAWRAEQDRLPTYNGLKRRRILSGSSLCRVCGDGEEDAAHLFNSCVAAALLWQQISSWCRIPPIYAHTVRDLFDVPNHIGCSAGKKDLIKMIILAGTWTIWKMRNEVIFQGKRVNLQGLFGEVQAITFAWVKHKAKKKEWTWEM</sequence>